<comment type="caution">
    <text evidence="1">The sequence shown here is derived from an EMBL/GenBank/DDBJ whole genome shotgun (WGS) entry which is preliminary data.</text>
</comment>
<dbReference type="PANTHER" id="PTHR33395:SF22">
    <property type="entry name" value="REVERSE TRANSCRIPTASE DOMAIN-CONTAINING PROTEIN"/>
    <property type="match status" value="1"/>
</dbReference>
<accession>A0AAE1KPH4</accession>
<proteinExistence type="predicted"/>
<evidence type="ECO:0000313" key="2">
    <source>
        <dbReference type="Proteomes" id="UP001286313"/>
    </source>
</evidence>
<dbReference type="PANTHER" id="PTHR33395">
    <property type="entry name" value="TRANSCRIPTASE, PUTATIVE-RELATED-RELATED"/>
    <property type="match status" value="1"/>
</dbReference>
<dbReference type="AlphaFoldDB" id="A0AAE1KPH4"/>
<evidence type="ECO:0000313" key="1">
    <source>
        <dbReference type="EMBL" id="KAK3878918.1"/>
    </source>
</evidence>
<dbReference type="EMBL" id="JAWQEG010001513">
    <property type="protein sequence ID" value="KAK3878918.1"/>
    <property type="molecule type" value="Genomic_DNA"/>
</dbReference>
<organism evidence="1 2">
    <name type="scientific">Petrolisthes cinctipes</name>
    <name type="common">Flat porcelain crab</name>
    <dbReference type="NCBI Taxonomy" id="88211"/>
    <lineage>
        <taxon>Eukaryota</taxon>
        <taxon>Metazoa</taxon>
        <taxon>Ecdysozoa</taxon>
        <taxon>Arthropoda</taxon>
        <taxon>Crustacea</taxon>
        <taxon>Multicrustacea</taxon>
        <taxon>Malacostraca</taxon>
        <taxon>Eumalacostraca</taxon>
        <taxon>Eucarida</taxon>
        <taxon>Decapoda</taxon>
        <taxon>Pleocyemata</taxon>
        <taxon>Anomura</taxon>
        <taxon>Galatheoidea</taxon>
        <taxon>Porcellanidae</taxon>
        <taxon>Petrolisthes</taxon>
    </lineage>
</organism>
<reference evidence="1" key="1">
    <citation type="submission" date="2023-10" db="EMBL/GenBank/DDBJ databases">
        <title>Genome assemblies of two species of porcelain crab, Petrolisthes cinctipes and Petrolisthes manimaculis (Anomura: Porcellanidae).</title>
        <authorList>
            <person name="Angst P."/>
        </authorList>
    </citation>
    <scope>NUCLEOTIDE SEQUENCE</scope>
    <source>
        <strain evidence="1">PB745_01</strain>
        <tissue evidence="1">Gill</tissue>
    </source>
</reference>
<sequence length="177" mass="20342">MQKKFSQINWNQELASKTTIQMWDTFIQHYNWVVSECVPIISSRRKQVKEKWMTKQVKVLILEKEDAWRRSKTSVKENVTRLRAPEGTLTKGDKETAQVMNKAFNGVFVQEDMSIPVPVLGDTPSEGEITTIEFDEDVVRQQLDKLDASKAPGPDGVSPYLFKTCATLLHRPLTRIF</sequence>
<keyword evidence="2" id="KW-1185">Reference proteome</keyword>
<gene>
    <name evidence="1" type="ORF">Pcinc_016461</name>
</gene>
<name>A0AAE1KPH4_PETCI</name>
<protein>
    <submittedName>
        <fullName evidence="1">Uncharacterized protein</fullName>
    </submittedName>
</protein>
<dbReference type="Proteomes" id="UP001286313">
    <property type="component" value="Unassembled WGS sequence"/>
</dbReference>